<dbReference type="Proteomes" id="UP000789366">
    <property type="component" value="Unassembled WGS sequence"/>
</dbReference>
<proteinExistence type="predicted"/>
<comment type="caution">
    <text evidence="1">The sequence shown here is derived from an EMBL/GenBank/DDBJ whole genome shotgun (WGS) entry which is preliminary data.</text>
</comment>
<sequence>MDKKENINRFWKPLVFYFYGPSKSGKTGLIYELFREELYEKQEKSKNGYDWWNGYESQDIVLLDDCDMKINFNDIMKLLSDEKFDIGIKFGGFKHMFAKYIFLTNIKSPEEVYNFKELDGNIEKFKNKIDYIIEFKGEWNNDITKRTTELVFHKENKNKFREMEWDGELFTKNINGEHFEEDEVVYWRREFPEFKKKYLCDYPKSRNELNPKIIKNYTITGGRLLFNNEKSLRSGSIILLDDGIIKDLEIIVVGKYSLFGDDGTDIMCNWNGYPLLIQCKFRSVCDKCIVRKKEMCSHGYWKRDIIKDVKSFDNKLSEYKIPIFGIFVISEGIKISNDI</sequence>
<protein>
    <submittedName>
        <fullName evidence="1">3606_t:CDS:1</fullName>
    </submittedName>
</protein>
<gene>
    <name evidence="1" type="ORF">SPELUC_LOCUS12888</name>
</gene>
<reference evidence="1" key="1">
    <citation type="submission" date="2021-06" db="EMBL/GenBank/DDBJ databases">
        <authorList>
            <person name="Kallberg Y."/>
            <person name="Tangrot J."/>
            <person name="Rosling A."/>
        </authorList>
    </citation>
    <scope>NUCLEOTIDE SEQUENCE</scope>
    <source>
        <strain evidence="1">28 12/20/2015</strain>
    </source>
</reference>
<evidence type="ECO:0000313" key="1">
    <source>
        <dbReference type="EMBL" id="CAG8727851.1"/>
    </source>
</evidence>
<feature type="non-terminal residue" evidence="1">
    <location>
        <position position="339"/>
    </location>
</feature>
<accession>A0ACA9Q3V3</accession>
<evidence type="ECO:0000313" key="2">
    <source>
        <dbReference type="Proteomes" id="UP000789366"/>
    </source>
</evidence>
<name>A0ACA9Q3V3_9GLOM</name>
<organism evidence="1 2">
    <name type="scientific">Cetraspora pellucida</name>
    <dbReference type="NCBI Taxonomy" id="1433469"/>
    <lineage>
        <taxon>Eukaryota</taxon>
        <taxon>Fungi</taxon>
        <taxon>Fungi incertae sedis</taxon>
        <taxon>Mucoromycota</taxon>
        <taxon>Glomeromycotina</taxon>
        <taxon>Glomeromycetes</taxon>
        <taxon>Diversisporales</taxon>
        <taxon>Gigasporaceae</taxon>
        <taxon>Cetraspora</taxon>
    </lineage>
</organism>
<keyword evidence="2" id="KW-1185">Reference proteome</keyword>
<dbReference type="EMBL" id="CAJVPW010032022">
    <property type="protein sequence ID" value="CAG8727851.1"/>
    <property type="molecule type" value="Genomic_DNA"/>
</dbReference>